<dbReference type="InterPro" id="IPR023459">
    <property type="entry name" value="Tscrpt_elong_fac_GreA/B_fam"/>
</dbReference>
<dbReference type="GO" id="GO:0032784">
    <property type="term" value="P:regulation of DNA-templated transcription elongation"/>
    <property type="evidence" value="ECO:0007669"/>
    <property type="project" value="UniProtKB-UniRule"/>
</dbReference>
<evidence type="ECO:0000259" key="10">
    <source>
        <dbReference type="Pfam" id="PF01272"/>
    </source>
</evidence>
<sequence>MNYLEKLQVLIEEGQSANFLSLWEEYCFNDVVRGRELVEILEKVKSSSLASLFGKIVDTVVPLWEKIPEGKDKDRVLQLILDLQTSNSQMFFDIATEYVNKKYSGEENFNEALRVVGLRDGRDFQFSLSRFDFLMHMHKGNFVFHQGGWGVGEVMGVSFLQQKVLIEFEGIMSAKDISFETAFKSLTPLSGDHFLSRRFGDPDGFEAFAKENPIEVVEILLRDLGPKTAKEIKDELVDLVIPEADWNRWWQSAKTKIKKGTRIISPDNPKEPYVLSDAGCSHMGQLERKLGLSLNSAEKISLIYHFIRDLHSELKNIEIRKSLVKALQDLDVEEGNKSLILQRELLLSEYLGIKDASIDKEYITSLSEGDISRLLENMPIVALQKSFLSLVRKYSSFWQQVFMQILLYTTSPTMRDFVYKTIKNDPSSVEVLKKRLLDSAHQPMMFPELFVWFFLKLGNHEDGLFDPEDKEVLRLFLESALNFMYQVASTPHKELGKKLHHYLVGQRYLAVRQMIEGASLPFLKELLLLSTKCPQFSSADLNVLQSLAEVVQPTLKKNKSNVEEENVLWSTSESFSRMKAKLQSLVGKEMVDNAKEIEDARSLGDLRENSEYKFALEKRARLQEEIRVLSEEINRARILTKDLVFTDKVGVGCKVTLKGDAGEVVEYTILGPWDADPDSCILSLQSKLAQNMLGKKLNDVVILQGKEYKISRIQSIWEEHGA</sequence>
<feature type="domain" description="Transcription elongation factor GreA/GreB C-terminal" evidence="10">
    <location>
        <begin position="647"/>
        <end position="707"/>
    </location>
</feature>
<dbReference type="PROSITE" id="PS00829">
    <property type="entry name" value="GREAB_1"/>
    <property type="match status" value="1"/>
</dbReference>
<dbReference type="InterPro" id="IPR036953">
    <property type="entry name" value="GreA/GreB_C_sf"/>
</dbReference>
<evidence type="ECO:0000256" key="7">
    <source>
        <dbReference type="ARBA" id="ARBA00030776"/>
    </source>
</evidence>
<dbReference type="SUPFAM" id="SSF54534">
    <property type="entry name" value="FKBP-like"/>
    <property type="match status" value="1"/>
</dbReference>
<keyword evidence="12" id="KW-0251">Elongation factor</keyword>
<dbReference type="GO" id="GO:0003746">
    <property type="term" value="F:translation elongation factor activity"/>
    <property type="evidence" value="ECO:0007669"/>
    <property type="project" value="UniProtKB-KW"/>
</dbReference>
<dbReference type="HAMAP" id="MF_00105">
    <property type="entry name" value="GreA_GreB"/>
    <property type="match status" value="1"/>
</dbReference>
<dbReference type="GO" id="GO:0003677">
    <property type="term" value="F:DNA binding"/>
    <property type="evidence" value="ECO:0007669"/>
    <property type="project" value="UniProtKB-UniRule"/>
</dbReference>
<keyword evidence="4 8" id="KW-0238">DNA-binding</keyword>
<keyword evidence="3 8" id="KW-0805">Transcription regulation</keyword>
<dbReference type="Pfam" id="PF01272">
    <property type="entry name" value="GreA_GreB"/>
    <property type="match status" value="1"/>
</dbReference>
<dbReference type="Gene3D" id="1.10.287.180">
    <property type="entry name" value="Transcription elongation factor, GreA/GreB, N-terminal domain"/>
    <property type="match status" value="1"/>
</dbReference>
<dbReference type="AlphaFoldDB" id="A0A0F7WWV2"/>
<dbReference type="Pfam" id="PF03449">
    <property type="entry name" value="GreA_GreB_N"/>
    <property type="match status" value="1"/>
</dbReference>
<comment type="similarity">
    <text evidence="1 8 9">Belongs to the GreA/GreB family.</text>
</comment>
<dbReference type="FunFam" id="1.10.287.180:FF:000001">
    <property type="entry name" value="Transcription elongation factor GreA"/>
    <property type="match status" value="1"/>
</dbReference>
<dbReference type="InterPro" id="IPR006359">
    <property type="entry name" value="Tscrpt_elong_fac_GreA"/>
</dbReference>
<dbReference type="InterPro" id="IPR018151">
    <property type="entry name" value="TF_GreA/GreB_CS"/>
</dbReference>
<gene>
    <name evidence="8 12" type="primary">greA</name>
    <name evidence="12" type="ORF">BN1224_DC9_BY_00060</name>
</gene>
<evidence type="ECO:0000256" key="5">
    <source>
        <dbReference type="ARBA" id="ARBA00023163"/>
    </source>
</evidence>
<evidence type="ECO:0000256" key="8">
    <source>
        <dbReference type="HAMAP-Rule" id="MF_00105"/>
    </source>
</evidence>
<evidence type="ECO:0000256" key="6">
    <source>
        <dbReference type="ARBA" id="ARBA00024916"/>
    </source>
</evidence>
<evidence type="ECO:0000256" key="2">
    <source>
        <dbReference type="ARBA" id="ARBA00013729"/>
    </source>
</evidence>
<accession>A0A0F7WWV2</accession>
<dbReference type="NCBIfam" id="NF004969">
    <property type="entry name" value="PRK06330.1"/>
    <property type="match status" value="1"/>
</dbReference>
<evidence type="ECO:0000256" key="3">
    <source>
        <dbReference type="ARBA" id="ARBA00023015"/>
    </source>
</evidence>
<evidence type="ECO:0000259" key="11">
    <source>
        <dbReference type="Pfam" id="PF03449"/>
    </source>
</evidence>
<dbReference type="InterPro" id="IPR028624">
    <property type="entry name" value="Tscrpt_elong_fac_GreA/B"/>
</dbReference>
<protein>
    <recommendedName>
        <fullName evidence="2 8">Transcription elongation factor GreA</fullName>
    </recommendedName>
    <alternativeName>
        <fullName evidence="7 8">Transcript cleavage factor GreA</fullName>
    </alternativeName>
</protein>
<keyword evidence="8" id="KW-0175">Coiled coil</keyword>
<dbReference type="InterPro" id="IPR036805">
    <property type="entry name" value="Tscrpt_elong_fac_GreA/B_N_sf"/>
</dbReference>
<organism evidence="12">
    <name type="scientific">Chlamydia pneumoniae</name>
    <name type="common">Chlamydophila pneumoniae</name>
    <dbReference type="NCBI Taxonomy" id="83558"/>
    <lineage>
        <taxon>Bacteria</taxon>
        <taxon>Pseudomonadati</taxon>
        <taxon>Chlamydiota</taxon>
        <taxon>Chlamydiia</taxon>
        <taxon>Chlamydiales</taxon>
        <taxon>Chlamydiaceae</taxon>
        <taxon>Chlamydia/Chlamydophila group</taxon>
        <taxon>Chlamydia</taxon>
    </lineage>
</organism>
<proteinExistence type="inferred from homology"/>
<reference evidence="12" key="1">
    <citation type="submission" date="2015-05" db="EMBL/GenBank/DDBJ databases">
        <authorList>
            <person name="Rattei Thomas"/>
        </authorList>
    </citation>
    <scope>NUCLEOTIDE SEQUENCE</scope>
    <source>
        <strain evidence="12">DC9</strain>
    </source>
</reference>
<evidence type="ECO:0000256" key="9">
    <source>
        <dbReference type="RuleBase" id="RU000556"/>
    </source>
</evidence>
<dbReference type="EMBL" id="LN847055">
    <property type="protein sequence ID" value="CRI42864.1"/>
    <property type="molecule type" value="Genomic_DNA"/>
</dbReference>
<evidence type="ECO:0000256" key="4">
    <source>
        <dbReference type="ARBA" id="ARBA00023125"/>
    </source>
</evidence>
<dbReference type="GO" id="GO:0070063">
    <property type="term" value="F:RNA polymerase binding"/>
    <property type="evidence" value="ECO:0007669"/>
    <property type="project" value="InterPro"/>
</dbReference>
<dbReference type="NCBIfam" id="TIGR01462">
    <property type="entry name" value="greA"/>
    <property type="match status" value="1"/>
</dbReference>
<keyword evidence="12" id="KW-0648">Protein biosynthesis</keyword>
<evidence type="ECO:0000313" key="12">
    <source>
        <dbReference type="EMBL" id="CRI42864.1"/>
    </source>
</evidence>
<dbReference type="SUPFAM" id="SSF46557">
    <property type="entry name" value="GreA transcript cleavage protein, N-terminal domain"/>
    <property type="match status" value="1"/>
</dbReference>
<dbReference type="InterPro" id="IPR001437">
    <property type="entry name" value="Tscrpt_elong_fac_GreA/B_C"/>
</dbReference>
<evidence type="ECO:0000256" key="1">
    <source>
        <dbReference type="ARBA" id="ARBA00008213"/>
    </source>
</evidence>
<name>A0A0F7WWV2_CHLPN</name>
<dbReference type="GO" id="GO:0006354">
    <property type="term" value="P:DNA-templated transcription elongation"/>
    <property type="evidence" value="ECO:0007669"/>
    <property type="project" value="TreeGrafter"/>
</dbReference>
<feature type="coiled-coil region" evidence="8">
    <location>
        <begin position="612"/>
        <end position="639"/>
    </location>
</feature>
<keyword evidence="5 8" id="KW-0804">Transcription</keyword>
<dbReference type="PANTHER" id="PTHR30437:SF4">
    <property type="entry name" value="TRANSCRIPTION ELONGATION FACTOR GREA"/>
    <property type="match status" value="1"/>
</dbReference>
<dbReference type="PANTHER" id="PTHR30437">
    <property type="entry name" value="TRANSCRIPTION ELONGATION FACTOR GREA"/>
    <property type="match status" value="1"/>
</dbReference>
<comment type="function">
    <text evidence="6 8 9">Necessary for efficient RNA polymerase transcription elongation past template-encoded arresting sites. The arresting sites in DNA have the property of trapping a certain fraction of elongating RNA polymerases that pass through, resulting in locked ternary complexes. Cleavage of the nascent transcript by cleavage factors such as GreA or GreB allows the resumption of elongation from the new 3'terminus. GreA releases sequences of 2 to 3 nucleotides.</text>
</comment>
<dbReference type="PROSITE" id="PS00830">
    <property type="entry name" value="GREAB_2"/>
    <property type="match status" value="1"/>
</dbReference>
<dbReference type="Gene3D" id="3.10.50.30">
    <property type="entry name" value="Transcription elongation factor, GreA/GreB, C-terminal domain"/>
    <property type="match status" value="1"/>
</dbReference>
<feature type="domain" description="Transcription elongation factor GreA/GreB N-terminal" evidence="11">
    <location>
        <begin position="569"/>
        <end position="638"/>
    </location>
</feature>
<dbReference type="InterPro" id="IPR022691">
    <property type="entry name" value="Tscrpt_elong_fac_GreA/B_N"/>
</dbReference>